<keyword evidence="2" id="KW-0413">Isomerase</keyword>
<dbReference type="PANTHER" id="PTHR13774">
    <property type="entry name" value="PHENAZINE BIOSYNTHESIS PROTEIN"/>
    <property type="match status" value="1"/>
</dbReference>
<organism evidence="3 4">
    <name type="scientific">Rubroshorea leprosula</name>
    <dbReference type="NCBI Taxonomy" id="152421"/>
    <lineage>
        <taxon>Eukaryota</taxon>
        <taxon>Viridiplantae</taxon>
        <taxon>Streptophyta</taxon>
        <taxon>Embryophyta</taxon>
        <taxon>Tracheophyta</taxon>
        <taxon>Spermatophyta</taxon>
        <taxon>Magnoliopsida</taxon>
        <taxon>eudicotyledons</taxon>
        <taxon>Gunneridae</taxon>
        <taxon>Pentapetalae</taxon>
        <taxon>rosids</taxon>
        <taxon>malvids</taxon>
        <taxon>Malvales</taxon>
        <taxon>Dipterocarpaceae</taxon>
        <taxon>Rubroshorea</taxon>
    </lineage>
</organism>
<name>A0AAV5HIK9_9ROSI</name>
<evidence type="ECO:0000256" key="2">
    <source>
        <dbReference type="ARBA" id="ARBA00023235"/>
    </source>
</evidence>
<dbReference type="GO" id="GO:0016853">
    <property type="term" value="F:isomerase activity"/>
    <property type="evidence" value="ECO:0007669"/>
    <property type="project" value="UniProtKB-KW"/>
</dbReference>
<comment type="caution">
    <text evidence="3">The sequence shown here is derived from an EMBL/GenBank/DDBJ whole genome shotgun (WGS) entry which is preliminary data.</text>
</comment>
<dbReference type="NCBIfam" id="TIGR00654">
    <property type="entry name" value="PhzF_family"/>
    <property type="match status" value="1"/>
</dbReference>
<dbReference type="AlphaFoldDB" id="A0AAV5HIK9"/>
<dbReference type="Proteomes" id="UP001054252">
    <property type="component" value="Unassembled WGS sequence"/>
</dbReference>
<gene>
    <name evidence="3" type="ORF">SLEP1_g1127</name>
</gene>
<dbReference type="GO" id="GO:0005737">
    <property type="term" value="C:cytoplasm"/>
    <property type="evidence" value="ECO:0007669"/>
    <property type="project" value="TreeGrafter"/>
</dbReference>
<dbReference type="PANTHER" id="PTHR13774:SF17">
    <property type="entry name" value="PHENAZINE BIOSYNTHESIS-LIKE DOMAIN-CONTAINING PROTEIN"/>
    <property type="match status" value="1"/>
</dbReference>
<reference evidence="3 4" key="1">
    <citation type="journal article" date="2021" name="Commun. Biol.">
        <title>The genome of Shorea leprosula (Dipterocarpaceae) highlights the ecological relevance of drought in aseasonal tropical rainforests.</title>
        <authorList>
            <person name="Ng K.K.S."/>
            <person name="Kobayashi M.J."/>
            <person name="Fawcett J.A."/>
            <person name="Hatakeyama M."/>
            <person name="Paape T."/>
            <person name="Ng C.H."/>
            <person name="Ang C.C."/>
            <person name="Tnah L.H."/>
            <person name="Lee C.T."/>
            <person name="Nishiyama T."/>
            <person name="Sese J."/>
            <person name="O'Brien M.J."/>
            <person name="Copetti D."/>
            <person name="Mohd Noor M.I."/>
            <person name="Ong R.C."/>
            <person name="Putra M."/>
            <person name="Sireger I.Z."/>
            <person name="Indrioko S."/>
            <person name="Kosugi Y."/>
            <person name="Izuno A."/>
            <person name="Isagi Y."/>
            <person name="Lee S.L."/>
            <person name="Shimizu K.K."/>
        </authorList>
    </citation>
    <scope>NUCLEOTIDE SEQUENCE [LARGE SCALE GENOMIC DNA]</scope>
    <source>
        <strain evidence="3">214</strain>
    </source>
</reference>
<accession>A0AAV5HIK9</accession>
<dbReference type="PIRSF" id="PIRSF016184">
    <property type="entry name" value="PhzC_PhzF"/>
    <property type="match status" value="1"/>
</dbReference>
<evidence type="ECO:0000256" key="1">
    <source>
        <dbReference type="ARBA" id="ARBA00008270"/>
    </source>
</evidence>
<dbReference type="Gene3D" id="3.10.310.10">
    <property type="entry name" value="Diaminopimelate Epimerase, Chain A, domain 1"/>
    <property type="match status" value="2"/>
</dbReference>
<keyword evidence="4" id="KW-1185">Reference proteome</keyword>
<dbReference type="EMBL" id="BPVZ01000001">
    <property type="protein sequence ID" value="GKU86625.1"/>
    <property type="molecule type" value="Genomic_DNA"/>
</dbReference>
<evidence type="ECO:0000313" key="4">
    <source>
        <dbReference type="Proteomes" id="UP001054252"/>
    </source>
</evidence>
<proteinExistence type="inferred from homology"/>
<dbReference type="InterPro" id="IPR003719">
    <property type="entry name" value="Phenazine_PhzF-like"/>
</dbReference>
<sequence>MAKGPVKYFVVDGFTDSAFKGNPAAVCLLEEERDEEWLQSLAAEFSIPVTGYLTRITDPECATPRFRLRWFTPVAEIELCGHATLASAHILFATGLVNSEIIEFDTLSGILTAKKVPDVKATDASSKIQTGGAHEGFLIELNFPVDPTTEFNSAEVSDISEALNGASLIDIKRTTTSDDLFIVLPSGKHVMELQPRFDAIQKCPGRGIIVSGIAPPESGFDFMSRFFCPKYGVNEDPVGGSAHCTLTPYWSQKLGKCDFIAYAASPRGGILNVHLDEQNQRVLLRGKAVTVMEGCVLV</sequence>
<dbReference type="Pfam" id="PF02567">
    <property type="entry name" value="PhzC-PhzF"/>
    <property type="match status" value="1"/>
</dbReference>
<evidence type="ECO:0000313" key="3">
    <source>
        <dbReference type="EMBL" id="GKU86625.1"/>
    </source>
</evidence>
<dbReference type="SUPFAM" id="SSF54506">
    <property type="entry name" value="Diaminopimelate epimerase-like"/>
    <property type="match status" value="1"/>
</dbReference>
<protein>
    <submittedName>
        <fullName evidence="3">Uncharacterized protein</fullName>
    </submittedName>
</protein>
<comment type="similarity">
    <text evidence="1">Belongs to the PhzF family.</text>
</comment>